<accession>A0A1H8KTT2</accession>
<keyword evidence="2" id="KW-1185">Reference proteome</keyword>
<dbReference type="OrthoDB" id="769901at2"/>
<dbReference type="Proteomes" id="UP000198942">
    <property type="component" value="Unassembled WGS sequence"/>
</dbReference>
<protein>
    <submittedName>
        <fullName evidence="1">Uncharacterized protein</fullName>
    </submittedName>
</protein>
<evidence type="ECO:0000313" key="1">
    <source>
        <dbReference type="EMBL" id="SEN96026.1"/>
    </source>
</evidence>
<dbReference type="EMBL" id="FOCL01000004">
    <property type="protein sequence ID" value="SEN96026.1"/>
    <property type="molecule type" value="Genomic_DNA"/>
</dbReference>
<proteinExistence type="predicted"/>
<reference evidence="2" key="1">
    <citation type="submission" date="2016-10" db="EMBL/GenBank/DDBJ databases">
        <authorList>
            <person name="Varghese N."/>
            <person name="Submissions S."/>
        </authorList>
    </citation>
    <scope>NUCLEOTIDE SEQUENCE [LARGE SCALE GENOMIC DNA]</scope>
    <source>
        <strain evidence="2">Gh-48</strain>
    </source>
</reference>
<evidence type="ECO:0000313" key="2">
    <source>
        <dbReference type="Proteomes" id="UP000198942"/>
    </source>
</evidence>
<dbReference type="STRING" id="551995.SAMN05192574_104762"/>
<dbReference type="AlphaFoldDB" id="A0A1H8KTT2"/>
<name>A0A1H8KTT2_9SPHI</name>
<gene>
    <name evidence="1" type="ORF">SAMN05192574_104762</name>
</gene>
<sequence>MENYQITVRKNKEVRNFEVGEYLHHDGENCKFKVFEDGKFVASFEPDEHQFLHICQNPNGLDEAMLHLLADQIESHHPYGINDNIKKIKS</sequence>
<dbReference type="RefSeq" id="WP_091211795.1">
    <property type="nucleotide sequence ID" value="NZ_FOCL01000004.1"/>
</dbReference>
<organism evidence="1 2">
    <name type="scientific">Mucilaginibacter gossypiicola</name>
    <dbReference type="NCBI Taxonomy" id="551995"/>
    <lineage>
        <taxon>Bacteria</taxon>
        <taxon>Pseudomonadati</taxon>
        <taxon>Bacteroidota</taxon>
        <taxon>Sphingobacteriia</taxon>
        <taxon>Sphingobacteriales</taxon>
        <taxon>Sphingobacteriaceae</taxon>
        <taxon>Mucilaginibacter</taxon>
    </lineage>
</organism>